<dbReference type="Pfam" id="PF02027">
    <property type="entry name" value="RolB_RolC"/>
    <property type="match status" value="1"/>
</dbReference>
<evidence type="ECO:0000259" key="1">
    <source>
        <dbReference type="Pfam" id="PF02027"/>
    </source>
</evidence>
<feature type="domain" description="Cytokinin glycosidase" evidence="1">
    <location>
        <begin position="84"/>
        <end position="259"/>
    </location>
</feature>
<feature type="non-terminal residue" evidence="2">
    <location>
        <position position="1"/>
    </location>
</feature>
<proteinExistence type="predicted"/>
<accession>A0ABY1AZB3</accession>
<organism evidence="2 3">
    <name type="scientific">Rhizobium tibeticum</name>
    <dbReference type="NCBI Taxonomy" id="501024"/>
    <lineage>
        <taxon>Bacteria</taxon>
        <taxon>Pseudomonadati</taxon>
        <taxon>Pseudomonadota</taxon>
        <taxon>Alphaproteobacteria</taxon>
        <taxon>Hyphomicrobiales</taxon>
        <taxon>Rhizobiaceae</taxon>
        <taxon>Rhizobium/Agrobacterium group</taxon>
        <taxon>Rhizobium</taxon>
    </lineage>
</organism>
<evidence type="ECO:0000313" key="3">
    <source>
        <dbReference type="Proteomes" id="UP000198939"/>
    </source>
</evidence>
<evidence type="ECO:0000313" key="2">
    <source>
        <dbReference type="EMBL" id="SEP38081.1"/>
    </source>
</evidence>
<name>A0ABY1AZB3_9HYPH</name>
<dbReference type="EMBL" id="FOCV01000154">
    <property type="protein sequence ID" value="SEP38081.1"/>
    <property type="molecule type" value="Genomic_DNA"/>
</dbReference>
<dbReference type="Proteomes" id="UP000198939">
    <property type="component" value="Unassembled WGS sequence"/>
</dbReference>
<comment type="caution">
    <text evidence="2">The sequence shown here is derived from an EMBL/GenBank/DDBJ whole genome shotgun (WGS) entry which is preliminary data.</text>
</comment>
<protein>
    <submittedName>
        <fullName evidence="2">RolB/RolC glucosidase family protein</fullName>
    </submittedName>
</protein>
<dbReference type="InterPro" id="IPR006064">
    <property type="entry name" value="Glycosidase"/>
</dbReference>
<keyword evidence="3" id="KW-1185">Reference proteome</keyword>
<gene>
    <name evidence="2" type="ORF">SAMN05216228_11541</name>
</gene>
<sequence>SNSAALCSSLKSCPLDCTEAATLCNRRDTFKRFKKSGPIRKRAPPYISLISSVHPPHNQLSSFYINYTLIFHHTFTMADNYPTYTRPNFDSICLTGLPKDKLHDGLKKAVKKYSAHLKRVMTAQVQWLAEARAHEQAAGLPPRNFGGLETVPCMTKTPMFGYRESIELERIPADPALLYAFLPTEQVQACVENRNFEAVSSKYFPGVVLAFDLCPYDPWISSKSVSSTYHKRRCNLVEREELQSFLAIFPTDRFTAEGDGVWTRCITRGHFDIVAHGEMIWGGPPNTDWPSASGWV</sequence>
<reference evidence="2 3" key="1">
    <citation type="submission" date="2016-10" db="EMBL/GenBank/DDBJ databases">
        <authorList>
            <person name="Varghese N."/>
            <person name="Submissions S."/>
        </authorList>
    </citation>
    <scope>NUCLEOTIDE SEQUENCE [LARGE SCALE GENOMIC DNA]</scope>
    <source>
        <strain evidence="2 3">CGMCC 1.7071</strain>
    </source>
</reference>